<evidence type="ECO:0000313" key="3">
    <source>
        <dbReference type="EMBL" id="SFZ82158.1"/>
    </source>
</evidence>
<protein>
    <recommendedName>
        <fullName evidence="5">Thioesterase</fullName>
    </recommendedName>
</protein>
<dbReference type="KEGG" id="tmar:MARIT_1469"/>
<keyword evidence="2" id="KW-0378">Hydrolase</keyword>
<dbReference type="InterPro" id="IPR029069">
    <property type="entry name" value="HotDog_dom_sf"/>
</dbReference>
<dbReference type="RefSeq" id="WP_100211138.1">
    <property type="nucleotide sequence ID" value="NZ_CP138495.1"/>
</dbReference>
<dbReference type="GeneID" id="47722989"/>
<dbReference type="OrthoDB" id="9801517at2"/>
<dbReference type="EMBL" id="LT634361">
    <property type="protein sequence ID" value="SFZ82158.1"/>
    <property type="molecule type" value="Genomic_DNA"/>
</dbReference>
<accession>A0A2H1EA67</accession>
<dbReference type="PANTHER" id="PTHR31793:SF27">
    <property type="entry name" value="NOVEL THIOESTERASE SUPERFAMILY DOMAIN AND SAPOSIN A-TYPE DOMAIN CONTAINING PROTEIN (0610012H03RIK)"/>
    <property type="match status" value="1"/>
</dbReference>
<evidence type="ECO:0000313" key="4">
    <source>
        <dbReference type="Proteomes" id="UP000231564"/>
    </source>
</evidence>
<name>A0A2H1EA67_9FLAO</name>
<dbReference type="CDD" id="cd00586">
    <property type="entry name" value="4HBT"/>
    <property type="match status" value="1"/>
</dbReference>
<dbReference type="PANTHER" id="PTHR31793">
    <property type="entry name" value="4-HYDROXYBENZOYL-COA THIOESTERASE FAMILY MEMBER"/>
    <property type="match status" value="1"/>
</dbReference>
<evidence type="ECO:0000256" key="1">
    <source>
        <dbReference type="ARBA" id="ARBA00005953"/>
    </source>
</evidence>
<dbReference type="AlphaFoldDB" id="A0A2H1EA67"/>
<dbReference type="SUPFAM" id="SSF54637">
    <property type="entry name" value="Thioesterase/thiol ester dehydrase-isomerase"/>
    <property type="match status" value="1"/>
</dbReference>
<dbReference type="STRING" id="1349785.GCA_000509405_00134"/>
<keyword evidence="4" id="KW-1185">Reference proteome</keyword>
<dbReference type="Proteomes" id="UP000231564">
    <property type="component" value="Chromosome MARIT"/>
</dbReference>
<sequence length="130" mass="15356">MEFFEFKHTVISSEIDYLNHVNNVVYLEWVQRAADKHWSFLTRNEKDFPYMWFIIRHEIDYLQQAVLGDVVTIRTWVGKTAGVKSVRHVHILKEEKVLAKAETTFCLLDKKGRRPARITESVLNLLNPVK</sequence>
<dbReference type="Pfam" id="PF13279">
    <property type="entry name" value="4HBT_2"/>
    <property type="match status" value="1"/>
</dbReference>
<dbReference type="Gene3D" id="3.10.129.10">
    <property type="entry name" value="Hotdog Thioesterase"/>
    <property type="match status" value="1"/>
</dbReference>
<reference evidence="3 4" key="1">
    <citation type="submission" date="2016-11" db="EMBL/GenBank/DDBJ databases">
        <authorList>
            <person name="Jaros S."/>
            <person name="Januszkiewicz K."/>
            <person name="Wedrychowicz H."/>
        </authorList>
    </citation>
    <scope>NUCLEOTIDE SEQUENCE [LARGE SCALE GENOMIC DNA]</scope>
    <source>
        <strain evidence="3">NCIMB 2154T</strain>
    </source>
</reference>
<evidence type="ECO:0000256" key="2">
    <source>
        <dbReference type="ARBA" id="ARBA00022801"/>
    </source>
</evidence>
<gene>
    <name evidence="3" type="ORF">MARIT_1469</name>
</gene>
<comment type="similarity">
    <text evidence="1">Belongs to the 4-hydroxybenzoyl-CoA thioesterase family.</text>
</comment>
<organism evidence="3 4">
    <name type="scientific">Tenacibaculum maritimum NCIMB 2154</name>
    <dbReference type="NCBI Taxonomy" id="1349785"/>
    <lineage>
        <taxon>Bacteria</taxon>
        <taxon>Pseudomonadati</taxon>
        <taxon>Bacteroidota</taxon>
        <taxon>Flavobacteriia</taxon>
        <taxon>Flavobacteriales</taxon>
        <taxon>Flavobacteriaceae</taxon>
        <taxon>Tenacibaculum</taxon>
    </lineage>
</organism>
<proteinExistence type="inferred from homology"/>
<evidence type="ECO:0008006" key="5">
    <source>
        <dbReference type="Google" id="ProtNLM"/>
    </source>
</evidence>
<dbReference type="GO" id="GO:0047617">
    <property type="term" value="F:fatty acyl-CoA hydrolase activity"/>
    <property type="evidence" value="ECO:0007669"/>
    <property type="project" value="TreeGrafter"/>
</dbReference>
<dbReference type="InterPro" id="IPR050563">
    <property type="entry name" value="4-hydroxybenzoyl-CoA_TE"/>
</dbReference>